<dbReference type="eggNOG" id="ENOG50330C8">
    <property type="taxonomic scope" value="Bacteria"/>
</dbReference>
<dbReference type="RefSeq" id="WP_034898318.1">
    <property type="nucleotide sequence ID" value="NZ_JRUQ01000072.1"/>
</dbReference>
<evidence type="ECO:0000313" key="1">
    <source>
        <dbReference type="EMBL" id="KGT87464.1"/>
    </source>
</evidence>
<sequence>MARIDDIHNAFNDSIKVEPSGRRTVATTDFVRELHRHNHDFSLREANIWIEHYQCCFRDITPHEGEARIFYLMNMGYVR</sequence>
<accession>A0A0A3YPM9</accession>
<gene>
    <name evidence="1" type="ORF">NG99_23240</name>
</gene>
<dbReference type="OrthoDB" id="6546850at2"/>
<evidence type="ECO:0008006" key="3">
    <source>
        <dbReference type="Google" id="ProtNLM"/>
    </source>
</evidence>
<evidence type="ECO:0000313" key="2">
    <source>
        <dbReference type="Proteomes" id="UP000030351"/>
    </source>
</evidence>
<organism evidence="1 2">
    <name type="scientific">Erwinia typographi</name>
    <dbReference type="NCBI Taxonomy" id="371042"/>
    <lineage>
        <taxon>Bacteria</taxon>
        <taxon>Pseudomonadati</taxon>
        <taxon>Pseudomonadota</taxon>
        <taxon>Gammaproteobacteria</taxon>
        <taxon>Enterobacterales</taxon>
        <taxon>Erwiniaceae</taxon>
        <taxon>Erwinia</taxon>
    </lineage>
</organism>
<keyword evidence="2" id="KW-1185">Reference proteome</keyword>
<dbReference type="AlphaFoldDB" id="A0A0A3YPM9"/>
<dbReference type="Proteomes" id="UP000030351">
    <property type="component" value="Unassembled WGS sequence"/>
</dbReference>
<comment type="caution">
    <text evidence="1">The sequence shown here is derived from an EMBL/GenBank/DDBJ whole genome shotgun (WGS) entry which is preliminary data.</text>
</comment>
<proteinExistence type="predicted"/>
<reference evidence="1 2" key="1">
    <citation type="submission" date="2014-10" db="EMBL/GenBank/DDBJ databases">
        <title>Genome sequence of Erwinia typographi M043b.</title>
        <authorList>
            <person name="Chan K.-G."/>
            <person name="Tan W.-S."/>
        </authorList>
    </citation>
    <scope>NUCLEOTIDE SEQUENCE [LARGE SCALE GENOMIC DNA]</scope>
    <source>
        <strain evidence="1 2">M043b</strain>
    </source>
</reference>
<dbReference type="STRING" id="371042.NG99_23240"/>
<protein>
    <recommendedName>
        <fullName evidence="3">DNA polymerase V</fullName>
    </recommendedName>
</protein>
<name>A0A0A3YPM9_9GAMM</name>
<dbReference type="EMBL" id="JRUQ01000072">
    <property type="protein sequence ID" value="KGT87464.1"/>
    <property type="molecule type" value="Genomic_DNA"/>
</dbReference>